<evidence type="ECO:0000259" key="4">
    <source>
        <dbReference type="PROSITE" id="PS51077"/>
    </source>
</evidence>
<dbReference type="InterPro" id="IPR036390">
    <property type="entry name" value="WH_DNA-bd_sf"/>
</dbReference>
<dbReference type="GO" id="GO:0003700">
    <property type="term" value="F:DNA-binding transcription factor activity"/>
    <property type="evidence" value="ECO:0007669"/>
    <property type="project" value="TreeGrafter"/>
</dbReference>
<dbReference type="GO" id="GO:0045892">
    <property type="term" value="P:negative regulation of DNA-templated transcription"/>
    <property type="evidence" value="ECO:0007669"/>
    <property type="project" value="TreeGrafter"/>
</dbReference>
<dbReference type="InterPro" id="IPR014757">
    <property type="entry name" value="Tscrpt_reg_IclR_C"/>
</dbReference>
<protein>
    <submittedName>
        <fullName evidence="6">IclR family transcriptional regulator</fullName>
    </submittedName>
</protein>
<comment type="caution">
    <text evidence="6">The sequence shown here is derived from an EMBL/GenBank/DDBJ whole genome shotgun (WGS) entry which is preliminary data.</text>
</comment>
<keyword evidence="3" id="KW-0804">Transcription</keyword>
<accession>A0AAJ1IJX9</accession>
<evidence type="ECO:0000256" key="2">
    <source>
        <dbReference type="ARBA" id="ARBA00023125"/>
    </source>
</evidence>
<sequence length="258" mass="29319">MRSIKSLERGLEILETIAVAPRGIRVKDIAEQIKDPISNITLFLNSLILSGFVNKDETTGKYFISQKISDIAENINKAQNSLLKNCALEVMEELRDEFNENVLISVMRGHDVNFIYKLQSRRSIQIHENSDVYYPPHVTAAGKAILAFLPEDLREHYLEDGLYHRFTEKSLVNPKMLREELKNVKQNGFAINRGEFENEIMAVAAPVMMEAKVIGSLVVQFPNFRYSESSLSEFGIRIVESAKIIEENICSTIADYST</sequence>
<dbReference type="AlphaFoldDB" id="A0AAJ1IJX9"/>
<dbReference type="PANTHER" id="PTHR30136:SF24">
    <property type="entry name" value="HTH-TYPE TRANSCRIPTIONAL REPRESSOR ALLR"/>
    <property type="match status" value="1"/>
</dbReference>
<keyword evidence="1" id="KW-0805">Transcription regulation</keyword>
<dbReference type="InterPro" id="IPR050707">
    <property type="entry name" value="HTH_MetabolicPath_Reg"/>
</dbReference>
<evidence type="ECO:0000256" key="3">
    <source>
        <dbReference type="ARBA" id="ARBA00023163"/>
    </source>
</evidence>
<dbReference type="Proteomes" id="UP001221217">
    <property type="component" value="Unassembled WGS sequence"/>
</dbReference>
<dbReference type="GO" id="GO:0003677">
    <property type="term" value="F:DNA binding"/>
    <property type="evidence" value="ECO:0007669"/>
    <property type="project" value="UniProtKB-KW"/>
</dbReference>
<organism evidence="6 7">
    <name type="scientific">Candidatus Thalassospirochaeta sargassi</name>
    <dbReference type="NCBI Taxonomy" id="3119039"/>
    <lineage>
        <taxon>Bacteria</taxon>
        <taxon>Pseudomonadati</taxon>
        <taxon>Spirochaetota</taxon>
        <taxon>Spirochaetia</taxon>
        <taxon>Spirochaetales</taxon>
        <taxon>Spirochaetaceae</taxon>
        <taxon>Candidatus Thalassospirochaeta</taxon>
    </lineage>
</organism>
<dbReference type="InterPro" id="IPR036388">
    <property type="entry name" value="WH-like_DNA-bd_sf"/>
</dbReference>
<evidence type="ECO:0000259" key="5">
    <source>
        <dbReference type="PROSITE" id="PS51078"/>
    </source>
</evidence>
<feature type="domain" description="IclR-ED" evidence="5">
    <location>
        <begin position="67"/>
        <end position="251"/>
    </location>
</feature>
<dbReference type="PANTHER" id="PTHR30136">
    <property type="entry name" value="HELIX-TURN-HELIX TRANSCRIPTIONAL REGULATOR, ICLR FAMILY"/>
    <property type="match status" value="1"/>
</dbReference>
<dbReference type="SUPFAM" id="SSF46785">
    <property type="entry name" value="Winged helix' DNA-binding domain"/>
    <property type="match status" value="1"/>
</dbReference>
<name>A0AAJ1IJX9_9SPIO</name>
<keyword evidence="2" id="KW-0238">DNA-binding</keyword>
<feature type="domain" description="HTH iclR-type" evidence="4">
    <location>
        <begin position="4"/>
        <end position="66"/>
    </location>
</feature>
<proteinExistence type="predicted"/>
<evidence type="ECO:0000313" key="7">
    <source>
        <dbReference type="Proteomes" id="UP001221217"/>
    </source>
</evidence>
<dbReference type="Pfam" id="PF09339">
    <property type="entry name" value="HTH_IclR"/>
    <property type="match status" value="1"/>
</dbReference>
<dbReference type="InterPro" id="IPR029016">
    <property type="entry name" value="GAF-like_dom_sf"/>
</dbReference>
<dbReference type="Gene3D" id="3.30.450.40">
    <property type="match status" value="1"/>
</dbReference>
<dbReference type="Pfam" id="PF01614">
    <property type="entry name" value="IclR_C"/>
    <property type="match status" value="1"/>
</dbReference>
<dbReference type="PROSITE" id="PS51077">
    <property type="entry name" value="HTH_ICLR"/>
    <property type="match status" value="1"/>
</dbReference>
<reference evidence="6 7" key="1">
    <citation type="submission" date="2022-12" db="EMBL/GenBank/DDBJ databases">
        <title>Metagenome assembled genome from gulf of manar.</title>
        <authorList>
            <person name="Kohli P."/>
            <person name="Pk S."/>
            <person name="Venkata Ramana C."/>
            <person name="Sasikala C."/>
        </authorList>
    </citation>
    <scope>NUCLEOTIDE SEQUENCE [LARGE SCALE GENOMIC DNA]</scope>
    <source>
        <strain evidence="6">JB008</strain>
    </source>
</reference>
<evidence type="ECO:0000313" key="6">
    <source>
        <dbReference type="EMBL" id="MDC7228480.1"/>
    </source>
</evidence>
<dbReference type="SMART" id="SM00346">
    <property type="entry name" value="HTH_ICLR"/>
    <property type="match status" value="1"/>
</dbReference>
<dbReference type="Gene3D" id="1.10.10.10">
    <property type="entry name" value="Winged helix-like DNA-binding domain superfamily/Winged helix DNA-binding domain"/>
    <property type="match status" value="1"/>
</dbReference>
<dbReference type="SUPFAM" id="SSF55781">
    <property type="entry name" value="GAF domain-like"/>
    <property type="match status" value="1"/>
</dbReference>
<dbReference type="InterPro" id="IPR005471">
    <property type="entry name" value="Tscrpt_reg_IclR_N"/>
</dbReference>
<dbReference type="PROSITE" id="PS51078">
    <property type="entry name" value="ICLR_ED"/>
    <property type="match status" value="1"/>
</dbReference>
<dbReference type="EMBL" id="JAQQAL010000049">
    <property type="protein sequence ID" value="MDC7228480.1"/>
    <property type="molecule type" value="Genomic_DNA"/>
</dbReference>
<evidence type="ECO:0000256" key="1">
    <source>
        <dbReference type="ARBA" id="ARBA00023015"/>
    </source>
</evidence>
<gene>
    <name evidence="6" type="ORF">PQJ61_17090</name>
</gene>